<dbReference type="EnsemblMetazoa" id="AQUA014206-RA">
    <property type="protein sequence ID" value="AQUA014206-PA"/>
    <property type="gene ID" value="AQUA014206"/>
</dbReference>
<proteinExistence type="predicted"/>
<dbReference type="Proteomes" id="UP000076407">
    <property type="component" value="Unassembled WGS sequence"/>
</dbReference>
<accession>A0A182XQS0</accession>
<dbReference type="VEuPathDB" id="VectorBase:AQUA014206"/>
<dbReference type="AlphaFoldDB" id="A0A182XQS0"/>
<keyword evidence="2" id="KW-1185">Reference proteome</keyword>
<name>A0A182XQS0_ANOQN</name>
<sequence length="35" mass="4277">MTVRFVKMYSYYKVASFRYRRHLPASVRESVFVCV</sequence>
<organism evidence="1 2">
    <name type="scientific">Anopheles quadriannulatus</name>
    <name type="common">Mosquito</name>
    <dbReference type="NCBI Taxonomy" id="34691"/>
    <lineage>
        <taxon>Eukaryota</taxon>
        <taxon>Metazoa</taxon>
        <taxon>Ecdysozoa</taxon>
        <taxon>Arthropoda</taxon>
        <taxon>Hexapoda</taxon>
        <taxon>Insecta</taxon>
        <taxon>Pterygota</taxon>
        <taxon>Neoptera</taxon>
        <taxon>Endopterygota</taxon>
        <taxon>Diptera</taxon>
        <taxon>Nematocera</taxon>
        <taxon>Culicoidea</taxon>
        <taxon>Culicidae</taxon>
        <taxon>Anophelinae</taxon>
        <taxon>Anopheles</taxon>
    </lineage>
</organism>
<protein>
    <submittedName>
        <fullName evidence="1">Uncharacterized protein</fullName>
    </submittedName>
</protein>
<evidence type="ECO:0000313" key="1">
    <source>
        <dbReference type="EnsemblMetazoa" id="AQUA014206-PA"/>
    </source>
</evidence>
<evidence type="ECO:0000313" key="2">
    <source>
        <dbReference type="Proteomes" id="UP000076407"/>
    </source>
</evidence>
<reference evidence="1" key="1">
    <citation type="submission" date="2020-05" db="UniProtKB">
        <authorList>
            <consortium name="EnsemblMetazoa"/>
        </authorList>
    </citation>
    <scope>IDENTIFICATION</scope>
    <source>
        <strain evidence="1">SANGQUA</strain>
    </source>
</reference>